<dbReference type="AlphaFoldDB" id="A0A1Y2CYQ6"/>
<protein>
    <submittedName>
        <fullName evidence="2">Uncharacterized protein</fullName>
    </submittedName>
</protein>
<dbReference type="EMBL" id="MCOG01000094">
    <property type="protein sequence ID" value="ORY52163.1"/>
    <property type="molecule type" value="Genomic_DNA"/>
</dbReference>
<name>A0A1Y2CYQ6_9FUNG</name>
<evidence type="ECO:0000313" key="3">
    <source>
        <dbReference type="Proteomes" id="UP000193920"/>
    </source>
</evidence>
<accession>A0A1Y2CYQ6</accession>
<sequence length="123" mass="14259">MGNVVSTVESNSNEFSSSTMDKMEKKSQSSSPSGSNTVYGKDGYYLVRIKYNPKKEQLESEDFINNKIESIFNVIKNNVETYNEVEYVKKEIDKYENFENLKRKRHIINDDNNVIGGDDKLRK</sequence>
<proteinExistence type="predicted"/>
<comment type="caution">
    <text evidence="2">The sequence shown here is derived from an EMBL/GenBank/DDBJ whole genome shotgun (WGS) entry which is preliminary data.</text>
</comment>
<gene>
    <name evidence="2" type="ORF">LY90DRAFT_508284</name>
</gene>
<feature type="region of interest" description="Disordered" evidence="1">
    <location>
        <begin position="1"/>
        <end position="40"/>
    </location>
</feature>
<organism evidence="2 3">
    <name type="scientific">Neocallimastix californiae</name>
    <dbReference type="NCBI Taxonomy" id="1754190"/>
    <lineage>
        <taxon>Eukaryota</taxon>
        <taxon>Fungi</taxon>
        <taxon>Fungi incertae sedis</taxon>
        <taxon>Chytridiomycota</taxon>
        <taxon>Chytridiomycota incertae sedis</taxon>
        <taxon>Neocallimastigomycetes</taxon>
        <taxon>Neocallimastigales</taxon>
        <taxon>Neocallimastigaceae</taxon>
        <taxon>Neocallimastix</taxon>
    </lineage>
</organism>
<feature type="compositionally biased region" description="Polar residues" evidence="1">
    <location>
        <begin position="1"/>
        <end position="20"/>
    </location>
</feature>
<keyword evidence="3" id="KW-1185">Reference proteome</keyword>
<evidence type="ECO:0000313" key="2">
    <source>
        <dbReference type="EMBL" id="ORY52163.1"/>
    </source>
</evidence>
<reference evidence="2 3" key="1">
    <citation type="submission" date="2016-08" db="EMBL/GenBank/DDBJ databases">
        <title>A Parts List for Fungal Cellulosomes Revealed by Comparative Genomics.</title>
        <authorList>
            <consortium name="DOE Joint Genome Institute"/>
            <person name="Haitjema C.H."/>
            <person name="Gilmore S.P."/>
            <person name="Henske J.K."/>
            <person name="Solomon K.V."/>
            <person name="De Groot R."/>
            <person name="Kuo A."/>
            <person name="Mondo S.J."/>
            <person name="Salamov A.A."/>
            <person name="Labutti K."/>
            <person name="Zhao Z."/>
            <person name="Chiniquy J."/>
            <person name="Barry K."/>
            <person name="Brewer H.M."/>
            <person name="Purvine S.O."/>
            <person name="Wright A.T."/>
            <person name="Boxma B."/>
            <person name="Van Alen T."/>
            <person name="Hackstein J.H."/>
            <person name="Baker S.E."/>
            <person name="Grigoriev I.V."/>
            <person name="O'Malley M.A."/>
        </authorList>
    </citation>
    <scope>NUCLEOTIDE SEQUENCE [LARGE SCALE GENOMIC DNA]</scope>
    <source>
        <strain evidence="2 3">G1</strain>
    </source>
</reference>
<dbReference type="Proteomes" id="UP000193920">
    <property type="component" value="Unassembled WGS sequence"/>
</dbReference>
<evidence type="ECO:0000256" key="1">
    <source>
        <dbReference type="SAM" id="MobiDB-lite"/>
    </source>
</evidence>